<dbReference type="Gene3D" id="3.40.50.720">
    <property type="entry name" value="NAD(P)-binding Rossmann-like Domain"/>
    <property type="match status" value="1"/>
</dbReference>
<comment type="subcellular location">
    <subcellularLocation>
        <location evidence="1">Cytoplasm</location>
    </subcellularLocation>
</comment>
<protein>
    <recommendedName>
        <fullName evidence="5">Sepiapterin reductase</fullName>
        <ecNumber evidence="4">1.1.1.153</ecNumber>
    </recommendedName>
</protein>
<dbReference type="GO" id="GO:0004757">
    <property type="term" value="F:sepiapterin reductase (NADP+) activity"/>
    <property type="evidence" value="ECO:0007669"/>
    <property type="project" value="UniProtKB-EC"/>
</dbReference>
<dbReference type="InterPro" id="IPR051721">
    <property type="entry name" value="Biopterin_syn/organic_redct"/>
</dbReference>
<evidence type="ECO:0000256" key="4">
    <source>
        <dbReference type="ARBA" id="ARBA00013075"/>
    </source>
</evidence>
<gene>
    <name evidence="9" type="ORF">NP493_580g00049</name>
</gene>
<dbReference type="GO" id="GO:0005737">
    <property type="term" value="C:cytoplasm"/>
    <property type="evidence" value="ECO:0007669"/>
    <property type="project" value="UniProtKB-SubCell"/>
</dbReference>
<evidence type="ECO:0000313" key="10">
    <source>
        <dbReference type="Proteomes" id="UP001209878"/>
    </source>
</evidence>
<dbReference type="NCBIfam" id="TIGR01500">
    <property type="entry name" value="sepiapter_red"/>
    <property type="match status" value="1"/>
</dbReference>
<evidence type="ECO:0000256" key="5">
    <source>
        <dbReference type="ARBA" id="ARBA00019170"/>
    </source>
</evidence>
<evidence type="ECO:0000256" key="7">
    <source>
        <dbReference type="ARBA" id="ARBA00022857"/>
    </source>
</evidence>
<dbReference type="CDD" id="cd05367">
    <property type="entry name" value="SPR-like_SDR_c"/>
    <property type="match status" value="1"/>
</dbReference>
<keyword evidence="7" id="KW-0521">NADP</keyword>
<dbReference type="PANTHER" id="PTHR44085:SF2">
    <property type="entry name" value="SEPIAPTERIN REDUCTASE"/>
    <property type="match status" value="1"/>
</dbReference>
<dbReference type="GO" id="GO:0006729">
    <property type="term" value="P:tetrahydrobiopterin biosynthetic process"/>
    <property type="evidence" value="ECO:0007669"/>
    <property type="project" value="InterPro"/>
</dbReference>
<dbReference type="PANTHER" id="PTHR44085">
    <property type="entry name" value="SEPIAPTERIN REDUCTASE"/>
    <property type="match status" value="1"/>
</dbReference>
<keyword evidence="10" id="KW-1185">Reference proteome</keyword>
<accession>A0AAD9KUM0</accession>
<dbReference type="InterPro" id="IPR036291">
    <property type="entry name" value="NAD(P)-bd_dom_sf"/>
</dbReference>
<evidence type="ECO:0000256" key="6">
    <source>
        <dbReference type="ARBA" id="ARBA00022490"/>
    </source>
</evidence>
<dbReference type="Pfam" id="PF00106">
    <property type="entry name" value="adh_short"/>
    <property type="match status" value="1"/>
</dbReference>
<dbReference type="PRINTS" id="PR00081">
    <property type="entry name" value="GDHRDH"/>
</dbReference>
<name>A0AAD9KUM0_RIDPI</name>
<comment type="similarity">
    <text evidence="2">Belongs to the sepiapterin reductase family.</text>
</comment>
<dbReference type="EC" id="1.1.1.153" evidence="4"/>
<evidence type="ECO:0000256" key="3">
    <source>
        <dbReference type="ARBA" id="ARBA00011738"/>
    </source>
</evidence>
<evidence type="ECO:0000313" key="9">
    <source>
        <dbReference type="EMBL" id="KAK2177766.1"/>
    </source>
</evidence>
<keyword evidence="8" id="KW-0560">Oxidoreductase</keyword>
<evidence type="ECO:0000256" key="2">
    <source>
        <dbReference type="ARBA" id="ARBA00010483"/>
    </source>
</evidence>
<evidence type="ECO:0000256" key="8">
    <source>
        <dbReference type="ARBA" id="ARBA00023002"/>
    </source>
</evidence>
<dbReference type="EMBL" id="JAODUO010000580">
    <property type="protein sequence ID" value="KAK2177766.1"/>
    <property type="molecule type" value="Genomic_DNA"/>
</dbReference>
<dbReference type="SUPFAM" id="SSF51735">
    <property type="entry name" value="NAD(P)-binding Rossmann-fold domains"/>
    <property type="match status" value="1"/>
</dbReference>
<dbReference type="InterPro" id="IPR006393">
    <property type="entry name" value="Sepiapterin_red"/>
</dbReference>
<dbReference type="Proteomes" id="UP001209878">
    <property type="component" value="Unassembled WGS sequence"/>
</dbReference>
<dbReference type="InterPro" id="IPR002347">
    <property type="entry name" value="SDR_fam"/>
</dbReference>
<comment type="caution">
    <text evidence="9">The sequence shown here is derived from an EMBL/GenBank/DDBJ whole genome shotgun (WGS) entry which is preliminary data.</text>
</comment>
<reference evidence="9" key="1">
    <citation type="journal article" date="2023" name="Mol. Biol. Evol.">
        <title>Third-Generation Sequencing Reveals the Adaptive Role of the Epigenome in Three Deep-Sea Polychaetes.</title>
        <authorList>
            <person name="Perez M."/>
            <person name="Aroh O."/>
            <person name="Sun Y."/>
            <person name="Lan Y."/>
            <person name="Juniper S.K."/>
            <person name="Young C.R."/>
            <person name="Angers B."/>
            <person name="Qian P.Y."/>
        </authorList>
    </citation>
    <scope>NUCLEOTIDE SEQUENCE</scope>
    <source>
        <strain evidence="9">R07B-5</strain>
    </source>
</reference>
<organism evidence="9 10">
    <name type="scientific">Ridgeia piscesae</name>
    <name type="common">Tubeworm</name>
    <dbReference type="NCBI Taxonomy" id="27915"/>
    <lineage>
        <taxon>Eukaryota</taxon>
        <taxon>Metazoa</taxon>
        <taxon>Spiralia</taxon>
        <taxon>Lophotrochozoa</taxon>
        <taxon>Annelida</taxon>
        <taxon>Polychaeta</taxon>
        <taxon>Sedentaria</taxon>
        <taxon>Canalipalpata</taxon>
        <taxon>Sabellida</taxon>
        <taxon>Siboglinidae</taxon>
        <taxon>Ridgeia</taxon>
    </lineage>
</organism>
<keyword evidence="6" id="KW-0963">Cytoplasm</keyword>
<sequence length="273" mass="29905">MASIMKGSSIFELQTFCLITGASRGLGRTIAIRFAERFPAGSVVVLMARNAKGLDQTKSASEVNNPAVRVRTVAVDLGAVDEDTLRQNLGKVVKELGVSAGDFQQACIVHNAATLGDVSKNVTQHVSTTDIRKYWDVNLTSVVALNSVFLDLFPQGKVQQRVVINISSICAIQPFRSWSLYCAGKAARSMLFRTMALEEPSIRTLNYSPGPIDTNMQLQARTETADPELKTLFYDMHENGRLLSTEESASKLTSLLEANSFENGADIDYYDIK</sequence>
<dbReference type="FunFam" id="3.40.50.720:FF:000259">
    <property type="entry name" value="Sepiapterin reductase"/>
    <property type="match status" value="1"/>
</dbReference>
<proteinExistence type="inferred from homology"/>
<dbReference type="AlphaFoldDB" id="A0AAD9KUM0"/>
<evidence type="ECO:0000256" key="1">
    <source>
        <dbReference type="ARBA" id="ARBA00004496"/>
    </source>
</evidence>
<comment type="subunit">
    <text evidence="3">Homodimer.</text>
</comment>